<feature type="signal peptide" evidence="1">
    <location>
        <begin position="1"/>
        <end position="22"/>
    </location>
</feature>
<feature type="domain" description="PLD phosphodiesterase" evidence="2">
    <location>
        <begin position="180"/>
        <end position="207"/>
    </location>
</feature>
<feature type="domain" description="PLD phosphodiesterase" evidence="2">
    <location>
        <begin position="415"/>
        <end position="442"/>
    </location>
</feature>
<comment type="caution">
    <text evidence="3">The sequence shown here is derived from an EMBL/GenBank/DDBJ whole genome shotgun (WGS) entry which is preliminary data.</text>
</comment>
<dbReference type="PROSITE" id="PS50035">
    <property type="entry name" value="PLD"/>
    <property type="match status" value="2"/>
</dbReference>
<feature type="chain" id="PRO_5045119780" evidence="1">
    <location>
        <begin position="23"/>
        <end position="520"/>
    </location>
</feature>
<proteinExistence type="predicted"/>
<dbReference type="PROSITE" id="PS51257">
    <property type="entry name" value="PROKAR_LIPOPROTEIN"/>
    <property type="match status" value="1"/>
</dbReference>
<dbReference type="Gene3D" id="3.30.870.10">
    <property type="entry name" value="Endonuclease Chain A"/>
    <property type="match status" value="2"/>
</dbReference>
<name>A0ABQ6F9D6_9RHOO</name>
<dbReference type="CDD" id="cd09111">
    <property type="entry name" value="PLDc_ymdC_like_1"/>
    <property type="match status" value="1"/>
</dbReference>
<reference evidence="4" key="1">
    <citation type="journal article" date="2019" name="Int. J. Syst. Evol. Microbiol.">
        <title>The Global Catalogue of Microorganisms (GCM) 10K type strain sequencing project: providing services to taxonomists for standard genome sequencing and annotation.</title>
        <authorList>
            <consortium name="The Broad Institute Genomics Platform"/>
            <consortium name="The Broad Institute Genome Sequencing Center for Infectious Disease"/>
            <person name="Wu L."/>
            <person name="Ma J."/>
        </authorList>
    </citation>
    <scope>NUCLEOTIDE SEQUENCE [LARGE SCALE GENOMIC DNA]</scope>
    <source>
        <strain evidence="4">NBRC 102407</strain>
    </source>
</reference>
<dbReference type="RefSeq" id="WP_284187258.1">
    <property type="nucleotide sequence ID" value="NZ_BSPX01000014.1"/>
</dbReference>
<evidence type="ECO:0000313" key="3">
    <source>
        <dbReference type="EMBL" id="GLT21872.1"/>
    </source>
</evidence>
<keyword evidence="1" id="KW-0732">Signal</keyword>
<dbReference type="Pfam" id="PF13091">
    <property type="entry name" value="PLDc_2"/>
    <property type="match status" value="2"/>
</dbReference>
<dbReference type="EMBL" id="BSPX01000014">
    <property type="protein sequence ID" value="GLT21872.1"/>
    <property type="molecule type" value="Genomic_DNA"/>
</dbReference>
<dbReference type="InterPro" id="IPR001736">
    <property type="entry name" value="PLipase_D/transphosphatidylase"/>
</dbReference>
<dbReference type="InterPro" id="IPR025202">
    <property type="entry name" value="PLD-like_dom"/>
</dbReference>
<dbReference type="PANTHER" id="PTHR21248:SF12">
    <property type="entry name" value="CARDIOLIPIN SYNTHASE C"/>
    <property type="match status" value="1"/>
</dbReference>
<dbReference type="CDD" id="cd09113">
    <property type="entry name" value="PLDc_ymdC_like_2"/>
    <property type="match status" value="1"/>
</dbReference>
<dbReference type="SUPFAM" id="SSF56024">
    <property type="entry name" value="Phospholipase D/nuclease"/>
    <property type="match status" value="2"/>
</dbReference>
<protein>
    <submittedName>
        <fullName evidence="3">Phospholipase D family protein</fullName>
    </submittedName>
</protein>
<dbReference type="PANTHER" id="PTHR21248">
    <property type="entry name" value="CARDIOLIPIN SYNTHASE"/>
    <property type="match status" value="1"/>
</dbReference>
<evidence type="ECO:0000313" key="4">
    <source>
        <dbReference type="Proteomes" id="UP001157167"/>
    </source>
</evidence>
<organism evidence="3 4">
    <name type="scientific">Zoogloea oryzae</name>
    <dbReference type="NCBI Taxonomy" id="310767"/>
    <lineage>
        <taxon>Bacteria</taxon>
        <taxon>Pseudomonadati</taxon>
        <taxon>Pseudomonadota</taxon>
        <taxon>Betaproteobacteria</taxon>
        <taxon>Rhodocyclales</taxon>
        <taxon>Zoogloeaceae</taxon>
        <taxon>Zoogloea</taxon>
    </lineage>
</organism>
<keyword evidence="4" id="KW-1185">Reference proteome</keyword>
<gene>
    <name evidence="3" type="ORF">GCM10007933_13260</name>
</gene>
<accession>A0ABQ6F9D6</accession>
<sequence>MLPIRPPRPIASLALVTAIALAGCAADPVARPRGEPGQARPPAATGLLADAEAQVRRDHGPDRSGFHLLDRNEDGLRWRLALMDAATRSLDLQYYVWWADESGELLMKHVIDAANRGVKVRLILDDLSTILKDAAQVAERDEAMARLNAHPNIEIRLFNTWNRRGLGGRSYEFIERMERINHRMHNKLMVADNRAAIIGGRNIGNEYFGLSPEFNFRDLDVLGIGPVARQASQVFDSFWNSEWVTPVGGLGVDATTADLRRDYAPLRRRLASAEAITRFRLDPADRGPAIRALLPQLHPGTSQVHSDKPDLDVPRHHMPKAIRQLVSTTRSELIITNAYIIPDEAAVAELKALGGRGAKVRVLTNSLSSHDVPAVNSHYKAWRRPLIEAGVELHETRADAAIQPLLVDTPPTRAEFMGLHVKAMVVDRQRVFIGSMNLDPRSAHINSEMGVIIDSPGLAGELAAAMERDMQPDNAWRVSLADDGSPRWQAGDQTLDAQPARSLWQRVQDVIFMAFPRDLY</sequence>
<evidence type="ECO:0000259" key="2">
    <source>
        <dbReference type="PROSITE" id="PS50035"/>
    </source>
</evidence>
<evidence type="ECO:0000256" key="1">
    <source>
        <dbReference type="SAM" id="SignalP"/>
    </source>
</evidence>
<dbReference type="SMART" id="SM00155">
    <property type="entry name" value="PLDc"/>
    <property type="match status" value="2"/>
</dbReference>
<dbReference type="Proteomes" id="UP001157167">
    <property type="component" value="Unassembled WGS sequence"/>
</dbReference>